<gene>
    <name evidence="1" type="ORF">KSS97_18925</name>
</gene>
<accession>A0ABX8Q905</accession>
<protein>
    <submittedName>
        <fullName evidence="1">Uncharacterized protein</fullName>
    </submittedName>
</protein>
<sequence>MSRKDSHLISNLQDKLTMAGMSEALVVKNRQEIGPEALAPVDRMKIDRTQYRGV</sequence>
<dbReference type="EMBL" id="CP077080">
    <property type="protein sequence ID" value="QXI51605.1"/>
    <property type="molecule type" value="Genomic_DNA"/>
</dbReference>
<keyword evidence="2" id="KW-1185">Reference proteome</keyword>
<name>A0ABX8Q905_PSECO</name>
<organism evidence="1 2">
    <name type="scientific">Pseudomonas canavaninivorans</name>
    <dbReference type="NCBI Taxonomy" id="2842348"/>
    <lineage>
        <taxon>Bacteria</taxon>
        <taxon>Pseudomonadati</taxon>
        <taxon>Pseudomonadota</taxon>
        <taxon>Gammaproteobacteria</taxon>
        <taxon>Pseudomonadales</taxon>
        <taxon>Pseudomonadaceae</taxon>
        <taxon>Pseudomonas</taxon>
    </lineage>
</organism>
<proteinExistence type="predicted"/>
<reference evidence="1 2" key="1">
    <citation type="journal article" date="2021" name="Microorganisms">
        <title>The Ever-Expanding Pseudomonas Genus: Description of 43 New Species and Partition of the Pseudomonas putida Group.</title>
        <authorList>
            <person name="Girard L."/>
            <person name="Lood C."/>
            <person name="Hofte M."/>
            <person name="Vandamme P."/>
            <person name="Rokni-Zadeh H."/>
            <person name="van Noort V."/>
            <person name="Lavigne R."/>
            <person name="De Mot R."/>
        </authorList>
    </citation>
    <scope>NUCLEOTIDE SEQUENCE [LARGE SCALE GENOMIC DNA]</scope>
    <source>
        <strain evidence="1 2">SWRI17</strain>
    </source>
</reference>
<evidence type="ECO:0000313" key="2">
    <source>
        <dbReference type="Proteomes" id="UP000824066"/>
    </source>
</evidence>
<evidence type="ECO:0000313" key="1">
    <source>
        <dbReference type="EMBL" id="QXI51605.1"/>
    </source>
</evidence>
<dbReference type="RefSeq" id="WP_187293346.1">
    <property type="nucleotide sequence ID" value="NZ_CP077080.1"/>
</dbReference>
<dbReference type="Proteomes" id="UP000824066">
    <property type="component" value="Chromosome"/>
</dbReference>